<reference evidence="2 3" key="1">
    <citation type="submission" date="2020-03" db="EMBL/GenBank/DDBJ databases">
        <title>Whole genome shotgun sequence of Phytohabitans suffuscus NBRC 105367.</title>
        <authorList>
            <person name="Komaki H."/>
            <person name="Tamura T."/>
        </authorList>
    </citation>
    <scope>NUCLEOTIDE SEQUENCE [LARGE SCALE GENOMIC DNA]</scope>
    <source>
        <strain evidence="2 3">NBRC 105367</strain>
    </source>
</reference>
<feature type="compositionally biased region" description="Low complexity" evidence="1">
    <location>
        <begin position="135"/>
        <end position="158"/>
    </location>
</feature>
<evidence type="ECO:0000313" key="3">
    <source>
        <dbReference type="Proteomes" id="UP000503011"/>
    </source>
</evidence>
<proteinExistence type="predicted"/>
<dbReference type="Gene3D" id="1.10.1220.10">
    <property type="entry name" value="Met repressor-like"/>
    <property type="match status" value="1"/>
</dbReference>
<dbReference type="EMBL" id="AP022871">
    <property type="protein sequence ID" value="BCB87728.1"/>
    <property type="molecule type" value="Genomic_DNA"/>
</dbReference>
<protein>
    <recommendedName>
        <fullName evidence="4">Toxin-antitoxin system HicB family antitoxin</fullName>
    </recommendedName>
</protein>
<dbReference type="InterPro" id="IPR010985">
    <property type="entry name" value="Ribbon_hlx_hlx"/>
</dbReference>
<gene>
    <name evidence="2" type="ORF">Psuf_050410</name>
</gene>
<evidence type="ECO:0000256" key="1">
    <source>
        <dbReference type="SAM" id="MobiDB-lite"/>
    </source>
</evidence>
<dbReference type="KEGG" id="psuu:Psuf_050410"/>
<reference evidence="2 3" key="2">
    <citation type="submission" date="2020-03" db="EMBL/GenBank/DDBJ databases">
        <authorList>
            <person name="Ichikawa N."/>
            <person name="Kimura A."/>
            <person name="Kitahashi Y."/>
            <person name="Uohara A."/>
        </authorList>
    </citation>
    <scope>NUCLEOTIDE SEQUENCE [LARGE SCALE GENOMIC DNA]</scope>
    <source>
        <strain evidence="2 3">NBRC 105367</strain>
    </source>
</reference>
<evidence type="ECO:0008006" key="4">
    <source>
        <dbReference type="Google" id="ProtNLM"/>
    </source>
</evidence>
<dbReference type="AlphaFoldDB" id="A0A6F8YPB5"/>
<dbReference type="RefSeq" id="WP_173159151.1">
    <property type="nucleotide sequence ID" value="NZ_AP022871.1"/>
</dbReference>
<dbReference type="InterPro" id="IPR008651">
    <property type="entry name" value="Uncharacterised_HicB"/>
</dbReference>
<accession>A0A6F8YPB5</accession>
<sequence length="158" mass="16140">MDLAPYLETLRRDLAAAAAPGGPDVARAADLLSGALDASLRLCLLQVLSDAADEITAKLSATAVEVRLRGGQADFAVTPTDVASPPPVTPSEPSGDVTRITLRLPESLKDAAEQAAAAEGVSVNTWLVRAVQAATRGGPSTPPTRGTTGRRVTGFGRA</sequence>
<feature type="region of interest" description="Disordered" evidence="1">
    <location>
        <begin position="134"/>
        <end position="158"/>
    </location>
</feature>
<keyword evidence="3" id="KW-1185">Reference proteome</keyword>
<dbReference type="GO" id="GO:0006355">
    <property type="term" value="P:regulation of DNA-templated transcription"/>
    <property type="evidence" value="ECO:0007669"/>
    <property type="project" value="InterPro"/>
</dbReference>
<dbReference type="SUPFAM" id="SSF47598">
    <property type="entry name" value="Ribbon-helix-helix"/>
    <property type="match status" value="1"/>
</dbReference>
<evidence type="ECO:0000313" key="2">
    <source>
        <dbReference type="EMBL" id="BCB87728.1"/>
    </source>
</evidence>
<dbReference type="Pfam" id="PF05534">
    <property type="entry name" value="HicB"/>
    <property type="match status" value="1"/>
</dbReference>
<dbReference type="Proteomes" id="UP000503011">
    <property type="component" value="Chromosome"/>
</dbReference>
<name>A0A6F8YPB5_9ACTN</name>
<organism evidence="2 3">
    <name type="scientific">Phytohabitans suffuscus</name>
    <dbReference type="NCBI Taxonomy" id="624315"/>
    <lineage>
        <taxon>Bacteria</taxon>
        <taxon>Bacillati</taxon>
        <taxon>Actinomycetota</taxon>
        <taxon>Actinomycetes</taxon>
        <taxon>Micromonosporales</taxon>
        <taxon>Micromonosporaceae</taxon>
    </lineage>
</organism>
<feature type="region of interest" description="Disordered" evidence="1">
    <location>
        <begin position="77"/>
        <end position="97"/>
    </location>
</feature>
<dbReference type="InterPro" id="IPR013321">
    <property type="entry name" value="Arc_rbn_hlx_hlx"/>
</dbReference>